<protein>
    <recommendedName>
        <fullName evidence="2">Protein-L-isoaspartate O-methyltransferase</fullName>
    </recommendedName>
    <alternativeName>
        <fullName evidence="3">Protein L-isoaspartyl methyltransferase</fullName>
    </alternativeName>
</protein>
<dbReference type="GO" id="GO:0005737">
    <property type="term" value="C:cytoplasm"/>
    <property type="evidence" value="ECO:0007669"/>
    <property type="project" value="TreeGrafter"/>
</dbReference>
<comment type="similarity">
    <text evidence="1">Belongs to the methyltransferase superfamily. L-isoaspartyl/D-aspartyl protein methyltransferase family.</text>
</comment>
<dbReference type="GO" id="GO:0032259">
    <property type="term" value="P:methylation"/>
    <property type="evidence" value="ECO:0007669"/>
    <property type="project" value="UniProtKB-KW"/>
</dbReference>
<evidence type="ECO:0000313" key="5">
    <source>
        <dbReference type="Proteomes" id="UP000526408"/>
    </source>
</evidence>
<keyword evidence="4" id="KW-0489">Methyltransferase</keyword>
<comment type="caution">
    <text evidence="4">The sequence shown here is derived from an EMBL/GenBank/DDBJ whole genome shotgun (WGS) entry which is preliminary data.</text>
</comment>
<dbReference type="AlphaFoldDB" id="A0A7X6GWE4"/>
<dbReference type="RefSeq" id="WP_168621962.1">
    <property type="nucleotide sequence ID" value="NZ_JAAZQQ010000001.1"/>
</dbReference>
<dbReference type="InterPro" id="IPR029063">
    <property type="entry name" value="SAM-dependent_MTases_sf"/>
</dbReference>
<organism evidence="4 5">
    <name type="scientific">Roseicyclus persicicus</name>
    <dbReference type="NCBI Taxonomy" id="2650661"/>
    <lineage>
        <taxon>Bacteria</taxon>
        <taxon>Pseudomonadati</taxon>
        <taxon>Pseudomonadota</taxon>
        <taxon>Alphaproteobacteria</taxon>
        <taxon>Rhodobacterales</taxon>
        <taxon>Roseobacteraceae</taxon>
        <taxon>Roseicyclus</taxon>
    </lineage>
</organism>
<keyword evidence="5" id="KW-1185">Reference proteome</keyword>
<accession>A0A7X6GWE4</accession>
<dbReference type="EMBL" id="JAAZQQ010000001">
    <property type="protein sequence ID" value="NKX43606.1"/>
    <property type="molecule type" value="Genomic_DNA"/>
</dbReference>
<dbReference type="SUPFAM" id="SSF53335">
    <property type="entry name" value="S-adenosyl-L-methionine-dependent methyltransferases"/>
    <property type="match status" value="1"/>
</dbReference>
<dbReference type="InterPro" id="IPR000682">
    <property type="entry name" value="PCMT"/>
</dbReference>
<proteinExistence type="inferred from homology"/>
<dbReference type="Proteomes" id="UP000526408">
    <property type="component" value="Unassembled WGS sequence"/>
</dbReference>
<dbReference type="PANTHER" id="PTHR11579">
    <property type="entry name" value="PROTEIN-L-ISOASPARTATE O-METHYLTRANSFERASE"/>
    <property type="match status" value="1"/>
</dbReference>
<gene>
    <name evidence="4" type="ORF">HCU73_03310</name>
</gene>
<evidence type="ECO:0000313" key="4">
    <source>
        <dbReference type="EMBL" id="NKX43606.1"/>
    </source>
</evidence>
<evidence type="ECO:0000256" key="2">
    <source>
        <dbReference type="ARBA" id="ARBA00013346"/>
    </source>
</evidence>
<keyword evidence="4" id="KW-0808">Transferase</keyword>
<dbReference type="Gene3D" id="3.40.50.150">
    <property type="entry name" value="Vaccinia Virus protein VP39"/>
    <property type="match status" value="1"/>
</dbReference>
<dbReference type="Pfam" id="PF01135">
    <property type="entry name" value="PCMT"/>
    <property type="match status" value="1"/>
</dbReference>
<reference evidence="4 5" key="1">
    <citation type="submission" date="2020-04" db="EMBL/GenBank/DDBJ databases">
        <authorList>
            <person name="Yoon J."/>
        </authorList>
    </citation>
    <scope>NUCLEOTIDE SEQUENCE [LARGE SCALE GENOMIC DNA]</scope>
    <source>
        <strain evidence="4 5">KMU-115</strain>
    </source>
</reference>
<evidence type="ECO:0000256" key="3">
    <source>
        <dbReference type="ARBA" id="ARBA00030757"/>
    </source>
</evidence>
<evidence type="ECO:0000256" key="1">
    <source>
        <dbReference type="ARBA" id="ARBA00005369"/>
    </source>
</evidence>
<dbReference type="PANTHER" id="PTHR11579:SF18">
    <property type="entry name" value="PROTEIN-L-ISOASPARTATE O-METHYLTRANSFERASE"/>
    <property type="match status" value="1"/>
</dbReference>
<dbReference type="CDD" id="cd02440">
    <property type="entry name" value="AdoMet_MTases"/>
    <property type="match status" value="1"/>
</dbReference>
<dbReference type="GO" id="GO:0004719">
    <property type="term" value="F:protein-L-isoaspartate (D-aspartate) O-methyltransferase activity"/>
    <property type="evidence" value="ECO:0007669"/>
    <property type="project" value="InterPro"/>
</dbReference>
<name>A0A7X6GWE4_9RHOB</name>
<sequence>MADFAARRRTMVDTQIRPSDVTSFPILDAMLSVPREAFVPGGMRDLAYVGGPVPLSAGRQLMEPRTIAKMLAALKVTPSDLVLEIAPGMGYTTALLARMAEAVVAVEEDEGLAREAEAALSAHDIHNAAVLTGPMAAGSPRNGPYDAIVVFAGVEEIPPALIDQLKEGGRIAAVFMQGALGEMRLGHKVHGAVSWRMEFNATAPVLPGFARVPGFVF</sequence>